<proteinExistence type="predicted"/>
<dbReference type="AlphaFoldDB" id="A0AAV7VHP9"/>
<sequence>MVTGTPETFRRTRISGFSSCLKRTTDFARRVPEKKKTPTETNGRKTDERRTPGKTGPVTTPGRRTPKLDQSAEPKDANSATSQEGRGKPGYSPF</sequence>
<evidence type="ECO:0000313" key="2">
    <source>
        <dbReference type="EMBL" id="KAJ1199554.1"/>
    </source>
</evidence>
<gene>
    <name evidence="2" type="ORF">NDU88_003388</name>
</gene>
<evidence type="ECO:0000256" key="1">
    <source>
        <dbReference type="SAM" id="MobiDB-lite"/>
    </source>
</evidence>
<dbReference type="EMBL" id="JANPWB010000003">
    <property type="protein sequence ID" value="KAJ1199554.1"/>
    <property type="molecule type" value="Genomic_DNA"/>
</dbReference>
<dbReference type="Proteomes" id="UP001066276">
    <property type="component" value="Chromosome 2_1"/>
</dbReference>
<feature type="compositionally biased region" description="Basic and acidic residues" evidence="1">
    <location>
        <begin position="66"/>
        <end position="76"/>
    </location>
</feature>
<evidence type="ECO:0000313" key="3">
    <source>
        <dbReference type="Proteomes" id="UP001066276"/>
    </source>
</evidence>
<feature type="compositionally biased region" description="Basic and acidic residues" evidence="1">
    <location>
        <begin position="23"/>
        <end position="51"/>
    </location>
</feature>
<reference evidence="2" key="1">
    <citation type="journal article" date="2022" name="bioRxiv">
        <title>Sequencing and chromosome-scale assembly of the giantPleurodeles waltlgenome.</title>
        <authorList>
            <person name="Brown T."/>
            <person name="Elewa A."/>
            <person name="Iarovenko S."/>
            <person name="Subramanian E."/>
            <person name="Araus A.J."/>
            <person name="Petzold A."/>
            <person name="Susuki M."/>
            <person name="Suzuki K.-i.T."/>
            <person name="Hayashi T."/>
            <person name="Toyoda A."/>
            <person name="Oliveira C."/>
            <person name="Osipova E."/>
            <person name="Leigh N.D."/>
            <person name="Simon A."/>
            <person name="Yun M.H."/>
        </authorList>
    </citation>
    <scope>NUCLEOTIDE SEQUENCE</scope>
    <source>
        <strain evidence="2">20211129_DDA</strain>
        <tissue evidence="2">Liver</tissue>
    </source>
</reference>
<name>A0AAV7VHP9_PLEWA</name>
<comment type="caution">
    <text evidence="2">The sequence shown here is derived from an EMBL/GenBank/DDBJ whole genome shotgun (WGS) entry which is preliminary data.</text>
</comment>
<feature type="region of interest" description="Disordered" evidence="1">
    <location>
        <begin position="1"/>
        <end position="94"/>
    </location>
</feature>
<accession>A0AAV7VHP9</accession>
<protein>
    <submittedName>
        <fullName evidence="2">Uncharacterized protein</fullName>
    </submittedName>
</protein>
<keyword evidence="3" id="KW-1185">Reference proteome</keyword>
<organism evidence="2 3">
    <name type="scientific">Pleurodeles waltl</name>
    <name type="common">Iberian ribbed newt</name>
    <dbReference type="NCBI Taxonomy" id="8319"/>
    <lineage>
        <taxon>Eukaryota</taxon>
        <taxon>Metazoa</taxon>
        <taxon>Chordata</taxon>
        <taxon>Craniata</taxon>
        <taxon>Vertebrata</taxon>
        <taxon>Euteleostomi</taxon>
        <taxon>Amphibia</taxon>
        <taxon>Batrachia</taxon>
        <taxon>Caudata</taxon>
        <taxon>Salamandroidea</taxon>
        <taxon>Salamandridae</taxon>
        <taxon>Pleurodelinae</taxon>
        <taxon>Pleurodeles</taxon>
    </lineage>
</organism>
<feature type="compositionally biased region" description="Low complexity" evidence="1">
    <location>
        <begin position="53"/>
        <end position="63"/>
    </location>
</feature>